<gene>
    <name evidence="2" type="ORF">C7437_10940</name>
</gene>
<dbReference type="InterPro" id="IPR037171">
    <property type="entry name" value="NagB/RpiA_transferase-like"/>
</dbReference>
<evidence type="ECO:0000313" key="3">
    <source>
        <dbReference type="Proteomes" id="UP000248646"/>
    </source>
</evidence>
<dbReference type="OrthoDB" id="9777193at2"/>
<protein>
    <submittedName>
        <fullName evidence="2">3-oxoacid CoA-transferase subunit A</fullName>
    </submittedName>
</protein>
<dbReference type="PANTHER" id="PTHR13707">
    <property type="entry name" value="KETOACID-COENZYME A TRANSFERASE"/>
    <property type="match status" value="1"/>
</dbReference>
<sequence length="232" mass="25029">MKSKVMTSFTEATADIADGSTVIVGGFGLCGIPEKLIGAIKENGTKSLEVVSNNCGTDDWGLGILLANKQIKKMVSSYVGENKIFEQQFLSGELEVELTPQGTLAERIRAGGAGIPGFYTATGVGTPIAEGKESKQFEDKTYLLEQAIVGDFALVKAWKADKSGNLVFRKTARNFNPLAATAGKITIAEVEEIVEVGELDPDQIHTPGIYVQRVLLGENYDKRIERRMLKGV</sequence>
<dbReference type="SMART" id="SM00882">
    <property type="entry name" value="CoA_trans"/>
    <property type="match status" value="1"/>
</dbReference>
<dbReference type="Pfam" id="PF01144">
    <property type="entry name" value="CoA_trans"/>
    <property type="match status" value="1"/>
</dbReference>
<dbReference type="PANTHER" id="PTHR13707:SF23">
    <property type="entry name" value="SUCCINYL-COA:3-KETOACID-COENZYME A TRANSFERASE"/>
    <property type="match status" value="1"/>
</dbReference>
<dbReference type="NCBIfam" id="TIGR02429">
    <property type="entry name" value="pcaI_scoA_fam"/>
    <property type="match status" value="1"/>
</dbReference>
<keyword evidence="1 2" id="KW-0808">Transferase</keyword>
<keyword evidence="3" id="KW-1185">Reference proteome</keyword>
<accession>A0A2W7MDS0</accession>
<evidence type="ECO:0000313" key="2">
    <source>
        <dbReference type="EMBL" id="PZX02895.1"/>
    </source>
</evidence>
<organism evidence="2 3">
    <name type="scientific">Psychrobacillus insolitus</name>
    <dbReference type="NCBI Taxonomy" id="1461"/>
    <lineage>
        <taxon>Bacteria</taxon>
        <taxon>Bacillati</taxon>
        <taxon>Bacillota</taxon>
        <taxon>Bacilli</taxon>
        <taxon>Bacillales</taxon>
        <taxon>Bacillaceae</taxon>
        <taxon>Psychrobacillus</taxon>
    </lineage>
</organism>
<dbReference type="SUPFAM" id="SSF100950">
    <property type="entry name" value="NagB/RpiA/CoA transferase-like"/>
    <property type="match status" value="1"/>
</dbReference>
<name>A0A2W7MDS0_9BACI</name>
<dbReference type="AlphaFoldDB" id="A0A2W7MDS0"/>
<dbReference type="EMBL" id="QKZI01000009">
    <property type="protein sequence ID" value="PZX02895.1"/>
    <property type="molecule type" value="Genomic_DNA"/>
</dbReference>
<proteinExistence type="predicted"/>
<dbReference type="InterPro" id="IPR012792">
    <property type="entry name" value="3-oxoacid_CoA-transf_A"/>
</dbReference>
<dbReference type="GO" id="GO:0008260">
    <property type="term" value="F:succinyl-CoA:3-oxo-acid CoA-transferase activity"/>
    <property type="evidence" value="ECO:0007669"/>
    <property type="project" value="TreeGrafter"/>
</dbReference>
<comment type="caution">
    <text evidence="2">The sequence shown here is derived from an EMBL/GenBank/DDBJ whole genome shotgun (WGS) entry which is preliminary data.</text>
</comment>
<dbReference type="Proteomes" id="UP000248646">
    <property type="component" value="Unassembled WGS sequence"/>
</dbReference>
<dbReference type="InterPro" id="IPR004163">
    <property type="entry name" value="CoA_transf_BS"/>
</dbReference>
<dbReference type="PROSITE" id="PS01273">
    <property type="entry name" value="COA_TRANSF_1"/>
    <property type="match status" value="1"/>
</dbReference>
<dbReference type="InterPro" id="IPR004165">
    <property type="entry name" value="CoA_trans_fam_I"/>
</dbReference>
<evidence type="ECO:0000256" key="1">
    <source>
        <dbReference type="ARBA" id="ARBA00022679"/>
    </source>
</evidence>
<reference evidence="2 3" key="1">
    <citation type="submission" date="2018-06" db="EMBL/GenBank/DDBJ databases">
        <title>Genomic Encyclopedia of Type Strains, Phase IV (KMG-IV): sequencing the most valuable type-strain genomes for metagenomic binning, comparative biology and taxonomic classification.</title>
        <authorList>
            <person name="Goeker M."/>
        </authorList>
    </citation>
    <scope>NUCLEOTIDE SEQUENCE [LARGE SCALE GENOMIC DNA]</scope>
    <source>
        <strain evidence="2 3">DSM 5</strain>
    </source>
</reference>
<dbReference type="RefSeq" id="WP_111440728.1">
    <property type="nucleotide sequence ID" value="NZ_QKZI01000009.1"/>
</dbReference>
<dbReference type="Gene3D" id="3.40.1080.10">
    <property type="entry name" value="Glutaconate Coenzyme A-transferase"/>
    <property type="match status" value="1"/>
</dbReference>